<proteinExistence type="predicted"/>
<evidence type="ECO:0000313" key="3">
    <source>
        <dbReference type="Proteomes" id="UP001458946"/>
    </source>
</evidence>
<feature type="transmembrane region" description="Helical" evidence="1">
    <location>
        <begin position="51"/>
        <end position="71"/>
    </location>
</feature>
<evidence type="ECO:0000256" key="1">
    <source>
        <dbReference type="SAM" id="Phobius"/>
    </source>
</evidence>
<accession>A0ABP9VBK7</accession>
<feature type="transmembrane region" description="Helical" evidence="1">
    <location>
        <begin position="118"/>
        <end position="135"/>
    </location>
</feature>
<sequence length="140" mass="14528">MLKGLTQDLKSADPAAWKRACLRAFHGVLLALCLPGLPLGGLYWLSKPAPYPLWAALGLAGLGLLLGLAALQLAGRSARDPRLNKQQAGLTSAMQLASAPAVPFLLGCAALHQPLAWGLLWVGAALLYAAARGRVGKSIS</sequence>
<dbReference type="RefSeq" id="WP_353542605.1">
    <property type="nucleotide sequence ID" value="NZ_BAABRN010000027.1"/>
</dbReference>
<keyword evidence="1" id="KW-0812">Transmembrane</keyword>
<keyword evidence="1" id="KW-0472">Membrane</keyword>
<dbReference type="EMBL" id="BAABRN010000027">
    <property type="protein sequence ID" value="GAA5502635.1"/>
    <property type="molecule type" value="Genomic_DNA"/>
</dbReference>
<keyword evidence="1" id="KW-1133">Transmembrane helix</keyword>
<feature type="transmembrane region" description="Helical" evidence="1">
    <location>
        <begin position="92"/>
        <end position="112"/>
    </location>
</feature>
<keyword evidence="3" id="KW-1185">Reference proteome</keyword>
<feature type="transmembrane region" description="Helical" evidence="1">
    <location>
        <begin position="21"/>
        <end position="45"/>
    </location>
</feature>
<protein>
    <submittedName>
        <fullName evidence="2">Uncharacterized protein</fullName>
    </submittedName>
</protein>
<comment type="caution">
    <text evidence="2">The sequence shown here is derived from an EMBL/GenBank/DDBJ whole genome shotgun (WGS) entry which is preliminary data.</text>
</comment>
<gene>
    <name evidence="2" type="ORF">Dxin01_02379</name>
</gene>
<organism evidence="2 3">
    <name type="scientific">Deinococcus xinjiangensis</name>
    <dbReference type="NCBI Taxonomy" id="457454"/>
    <lineage>
        <taxon>Bacteria</taxon>
        <taxon>Thermotogati</taxon>
        <taxon>Deinococcota</taxon>
        <taxon>Deinococci</taxon>
        <taxon>Deinococcales</taxon>
        <taxon>Deinococcaceae</taxon>
        <taxon>Deinococcus</taxon>
    </lineage>
</organism>
<evidence type="ECO:0000313" key="2">
    <source>
        <dbReference type="EMBL" id="GAA5502635.1"/>
    </source>
</evidence>
<dbReference type="Proteomes" id="UP001458946">
    <property type="component" value="Unassembled WGS sequence"/>
</dbReference>
<name>A0ABP9VBK7_9DEIO</name>
<reference evidence="2 3" key="1">
    <citation type="submission" date="2024-02" db="EMBL/GenBank/DDBJ databases">
        <title>Deinococcus xinjiangensis NBRC 107630.</title>
        <authorList>
            <person name="Ichikawa N."/>
            <person name="Katano-Makiyama Y."/>
            <person name="Hidaka K."/>
        </authorList>
    </citation>
    <scope>NUCLEOTIDE SEQUENCE [LARGE SCALE GENOMIC DNA]</scope>
    <source>
        <strain evidence="2 3">NBRC 107630</strain>
    </source>
</reference>